<reference evidence="1" key="1">
    <citation type="journal article" date="2019" name="bioRxiv">
        <title>The Genome of the Zebra Mussel, Dreissena polymorpha: A Resource for Invasive Species Research.</title>
        <authorList>
            <person name="McCartney M.A."/>
            <person name="Auch B."/>
            <person name="Kono T."/>
            <person name="Mallez S."/>
            <person name="Zhang Y."/>
            <person name="Obille A."/>
            <person name="Becker A."/>
            <person name="Abrahante J.E."/>
            <person name="Garbe J."/>
            <person name="Badalamenti J.P."/>
            <person name="Herman A."/>
            <person name="Mangelson H."/>
            <person name="Liachko I."/>
            <person name="Sullivan S."/>
            <person name="Sone E.D."/>
            <person name="Koren S."/>
            <person name="Silverstein K.A.T."/>
            <person name="Beckman K.B."/>
            <person name="Gohl D.M."/>
        </authorList>
    </citation>
    <scope>NUCLEOTIDE SEQUENCE</scope>
    <source>
        <strain evidence="1">Duluth1</strain>
        <tissue evidence="1">Whole animal</tissue>
    </source>
</reference>
<dbReference type="Proteomes" id="UP000828390">
    <property type="component" value="Unassembled WGS sequence"/>
</dbReference>
<gene>
    <name evidence="1" type="ORF">DPMN_126605</name>
</gene>
<protein>
    <submittedName>
        <fullName evidence="1">Uncharacterized protein</fullName>
    </submittedName>
</protein>
<evidence type="ECO:0000313" key="2">
    <source>
        <dbReference type="Proteomes" id="UP000828390"/>
    </source>
</evidence>
<proteinExistence type="predicted"/>
<dbReference type="AlphaFoldDB" id="A0A9D4JY37"/>
<sequence length="164" mass="19108">MKRYEVITDEILIWGLWQSVEEVDSAFKRLTSVQDKRAALSAQLRFRKNVLKQTVKDNTIYALSRTVDGKAVKVPIEEMIQNVKGLVRDAFRNERQSRKTDSDVPLIVGQKIRHCQLVEKERVWFDGKIISQVSLDKNELIKYLCLCNNPMLLTSLLLRVRLTY</sequence>
<evidence type="ECO:0000313" key="1">
    <source>
        <dbReference type="EMBL" id="KAH3824752.1"/>
    </source>
</evidence>
<name>A0A9D4JY37_DREPO</name>
<organism evidence="1 2">
    <name type="scientific">Dreissena polymorpha</name>
    <name type="common">Zebra mussel</name>
    <name type="synonym">Mytilus polymorpha</name>
    <dbReference type="NCBI Taxonomy" id="45954"/>
    <lineage>
        <taxon>Eukaryota</taxon>
        <taxon>Metazoa</taxon>
        <taxon>Spiralia</taxon>
        <taxon>Lophotrochozoa</taxon>
        <taxon>Mollusca</taxon>
        <taxon>Bivalvia</taxon>
        <taxon>Autobranchia</taxon>
        <taxon>Heteroconchia</taxon>
        <taxon>Euheterodonta</taxon>
        <taxon>Imparidentia</taxon>
        <taxon>Neoheterodontei</taxon>
        <taxon>Myida</taxon>
        <taxon>Dreissenoidea</taxon>
        <taxon>Dreissenidae</taxon>
        <taxon>Dreissena</taxon>
    </lineage>
</organism>
<accession>A0A9D4JY37</accession>
<comment type="caution">
    <text evidence="1">The sequence shown here is derived from an EMBL/GenBank/DDBJ whole genome shotgun (WGS) entry which is preliminary data.</text>
</comment>
<keyword evidence="2" id="KW-1185">Reference proteome</keyword>
<reference evidence="1" key="2">
    <citation type="submission" date="2020-11" db="EMBL/GenBank/DDBJ databases">
        <authorList>
            <person name="McCartney M.A."/>
            <person name="Auch B."/>
            <person name="Kono T."/>
            <person name="Mallez S."/>
            <person name="Becker A."/>
            <person name="Gohl D.M."/>
            <person name="Silverstein K.A.T."/>
            <person name="Koren S."/>
            <person name="Bechman K.B."/>
            <person name="Herman A."/>
            <person name="Abrahante J.E."/>
            <person name="Garbe J."/>
        </authorList>
    </citation>
    <scope>NUCLEOTIDE SEQUENCE</scope>
    <source>
        <strain evidence="1">Duluth1</strain>
        <tissue evidence="1">Whole animal</tissue>
    </source>
</reference>
<dbReference type="EMBL" id="JAIWYP010000005">
    <property type="protein sequence ID" value="KAH3824752.1"/>
    <property type="molecule type" value="Genomic_DNA"/>
</dbReference>